<keyword evidence="3 5" id="KW-0413">Isomerase</keyword>
<evidence type="ECO:0000313" key="5">
    <source>
        <dbReference type="EMBL" id="HIX35869.1"/>
    </source>
</evidence>
<dbReference type="PROSITE" id="PS51415">
    <property type="entry name" value="XYLOSE_ISOMERASE"/>
    <property type="match status" value="1"/>
</dbReference>
<dbReference type="Gene3D" id="3.20.20.150">
    <property type="entry name" value="Divalent-metal-dependent TIM barrel enzymes"/>
    <property type="match status" value="1"/>
</dbReference>
<reference evidence="5" key="2">
    <citation type="submission" date="2021-04" db="EMBL/GenBank/DDBJ databases">
        <authorList>
            <person name="Gilroy R."/>
        </authorList>
    </citation>
    <scope>NUCLEOTIDE SEQUENCE</scope>
    <source>
        <strain evidence="5">ChiSxjej3B15-572</strain>
    </source>
</reference>
<accession>A0A9D2AKN5</accession>
<reference evidence="5" key="1">
    <citation type="journal article" date="2021" name="PeerJ">
        <title>Extensive microbial diversity within the chicken gut microbiome revealed by metagenomics and culture.</title>
        <authorList>
            <person name="Gilroy R."/>
            <person name="Ravi A."/>
            <person name="Getino M."/>
            <person name="Pursley I."/>
            <person name="Horton D.L."/>
            <person name="Alikhan N.F."/>
            <person name="Baker D."/>
            <person name="Gharbi K."/>
            <person name="Hall N."/>
            <person name="Watson M."/>
            <person name="Adriaenssens E.M."/>
            <person name="Foster-Nyarko E."/>
            <person name="Jarju S."/>
            <person name="Secka A."/>
            <person name="Antonio M."/>
            <person name="Oren A."/>
            <person name="Chaudhuri R.R."/>
            <person name="La Ragione R."/>
            <person name="Hildebrand F."/>
            <person name="Pallen M.J."/>
        </authorList>
    </citation>
    <scope>NUCLEOTIDE SEQUENCE</scope>
    <source>
        <strain evidence="5">ChiSxjej3B15-572</strain>
    </source>
</reference>
<evidence type="ECO:0000256" key="2">
    <source>
        <dbReference type="ARBA" id="ARBA00022723"/>
    </source>
</evidence>
<dbReference type="InterPro" id="IPR001998">
    <property type="entry name" value="Xylose_isomerase"/>
</dbReference>
<dbReference type="Proteomes" id="UP000824231">
    <property type="component" value="Unassembled WGS sequence"/>
</dbReference>
<evidence type="ECO:0000313" key="6">
    <source>
        <dbReference type="Proteomes" id="UP000824231"/>
    </source>
</evidence>
<sequence length="74" mass="8596">MKEDGFLDDMVKQRYASWDEGFGKSIEEGKENFKTIEPKVLDMSQSELRASTQSDHLEEIKDTINHYIIETLAK</sequence>
<dbReference type="GO" id="GO:0009045">
    <property type="term" value="F:xylose isomerase activity"/>
    <property type="evidence" value="ECO:0007669"/>
    <property type="project" value="InterPro"/>
</dbReference>
<feature type="non-terminal residue" evidence="5">
    <location>
        <position position="1"/>
    </location>
</feature>
<proteinExistence type="predicted"/>
<dbReference type="GO" id="GO:0005975">
    <property type="term" value="P:carbohydrate metabolic process"/>
    <property type="evidence" value="ECO:0007669"/>
    <property type="project" value="InterPro"/>
</dbReference>
<keyword evidence="2" id="KW-0479">Metal-binding</keyword>
<evidence type="ECO:0000256" key="3">
    <source>
        <dbReference type="ARBA" id="ARBA00023235"/>
    </source>
</evidence>
<dbReference type="GO" id="GO:0046872">
    <property type="term" value="F:metal ion binding"/>
    <property type="evidence" value="ECO:0007669"/>
    <property type="project" value="UniProtKB-KW"/>
</dbReference>
<comment type="caution">
    <text evidence="5">The sequence shown here is derived from an EMBL/GenBank/DDBJ whole genome shotgun (WGS) entry which is preliminary data.</text>
</comment>
<evidence type="ECO:0000256" key="1">
    <source>
        <dbReference type="ARBA" id="ARBA00018232"/>
    </source>
</evidence>
<gene>
    <name evidence="5" type="ORF">H9856_05710</name>
</gene>
<name>A0A9D2AKN5_9LACO</name>
<dbReference type="SUPFAM" id="SSF51658">
    <property type="entry name" value="Xylose isomerase-like"/>
    <property type="match status" value="1"/>
</dbReference>
<dbReference type="AlphaFoldDB" id="A0A9D2AKN5"/>
<organism evidence="5 6">
    <name type="scientific">Candidatus Limosilactobacillus merdigallinarum</name>
    <dbReference type="NCBI Taxonomy" id="2838652"/>
    <lineage>
        <taxon>Bacteria</taxon>
        <taxon>Bacillati</taxon>
        <taxon>Bacillota</taxon>
        <taxon>Bacilli</taxon>
        <taxon>Lactobacillales</taxon>
        <taxon>Lactobacillaceae</taxon>
        <taxon>Limosilactobacillus</taxon>
    </lineage>
</organism>
<keyword evidence="4" id="KW-0119">Carbohydrate metabolism</keyword>
<evidence type="ECO:0000256" key="4">
    <source>
        <dbReference type="ARBA" id="ARBA00023277"/>
    </source>
</evidence>
<dbReference type="InterPro" id="IPR036237">
    <property type="entry name" value="Xyl_isomerase-like_sf"/>
</dbReference>
<dbReference type="EMBL" id="DXFH01000024">
    <property type="protein sequence ID" value="HIX35869.1"/>
    <property type="molecule type" value="Genomic_DNA"/>
</dbReference>
<protein>
    <recommendedName>
        <fullName evidence="1">Xylose isomerase</fullName>
    </recommendedName>
</protein>